<dbReference type="EnsemblMetazoa" id="AALFPA23_021836.R32340">
    <property type="protein sequence ID" value="AALFPA23_021836.P32340"/>
    <property type="gene ID" value="AALFPA23_021836"/>
</dbReference>
<feature type="region of interest" description="Disordered" evidence="1">
    <location>
        <begin position="288"/>
        <end position="326"/>
    </location>
</feature>
<sequence length="406" mass="45594">MKLLIVLCLGTLVFSAPASQERRNIDFLWQKNQDDETPASVRPVESSTVEPKVTATKITDPRTSVPVREEEEEADVQEELREPSPTASPLNSEQAETDTESDVSDHSEQNEETGDDADSERNQESEDQTEANEVATTERAIIDTTIRVYDEEEENGKSDREEEDQKEREPQEEQVDEQEQQKSSDQEDVERVEEQQTEMDDSYQYDDASLEHQLQEVRTEDQITTTKAPESNTETTVSDVITDAGFAVSIKGVTVVLDNDTYENLNPVNQGLPSWPHGPPVFPGPHYNHGPPHHRGQHGEGHHHGGPPALNFSGPPFGAEFNGPPLNENQFVGSPPPWVQHGHHHRFHQDRPHNHRYHFKGHGASTGYPFLDNTFHRTAAPWQSWPSTTSSSEEVTPSKVNDPADQ</sequence>
<feature type="compositionally biased region" description="Basic and acidic residues" evidence="1">
    <location>
        <begin position="209"/>
        <end position="221"/>
    </location>
</feature>
<feature type="compositionally biased region" description="Basic and acidic residues" evidence="1">
    <location>
        <begin position="155"/>
        <end position="171"/>
    </location>
</feature>
<feature type="compositionally biased region" description="Polar residues" evidence="1">
    <location>
        <begin position="85"/>
        <end position="94"/>
    </location>
</feature>
<evidence type="ECO:0000313" key="3">
    <source>
        <dbReference type="EnsemblMetazoa" id="AALFPA23_021836.P32340"/>
    </source>
</evidence>
<feature type="compositionally biased region" description="Low complexity" evidence="1">
    <location>
        <begin position="382"/>
        <end position="398"/>
    </location>
</feature>
<feature type="region of interest" description="Disordered" evidence="1">
    <location>
        <begin position="382"/>
        <end position="406"/>
    </location>
</feature>
<evidence type="ECO:0000256" key="1">
    <source>
        <dbReference type="SAM" id="MobiDB-lite"/>
    </source>
</evidence>
<feature type="compositionally biased region" description="Acidic residues" evidence="1">
    <location>
        <begin position="186"/>
        <end position="204"/>
    </location>
</feature>
<dbReference type="Proteomes" id="UP000069940">
    <property type="component" value="Unassembled WGS sequence"/>
</dbReference>
<feature type="signal peptide" evidence="2">
    <location>
        <begin position="1"/>
        <end position="18"/>
    </location>
</feature>
<dbReference type="RefSeq" id="XP_029714774.2">
    <property type="nucleotide sequence ID" value="XM_029858914.2"/>
</dbReference>
<evidence type="ECO:0000313" key="4">
    <source>
        <dbReference type="Proteomes" id="UP000069940"/>
    </source>
</evidence>
<protein>
    <submittedName>
        <fullName evidence="3">Uncharacterized protein</fullName>
    </submittedName>
</protein>
<keyword evidence="4" id="KW-1185">Reference proteome</keyword>
<reference evidence="3" key="2">
    <citation type="submission" date="2025-05" db="UniProtKB">
        <authorList>
            <consortium name="EnsemblMetazoa"/>
        </authorList>
    </citation>
    <scope>IDENTIFICATION</scope>
    <source>
        <strain evidence="3">Foshan</strain>
    </source>
</reference>
<keyword evidence="2" id="KW-0732">Signal</keyword>
<reference evidence="4" key="1">
    <citation type="journal article" date="2015" name="Proc. Natl. Acad. Sci. U.S.A.">
        <title>Genome sequence of the Asian Tiger mosquito, Aedes albopictus, reveals insights into its biology, genetics, and evolution.</title>
        <authorList>
            <person name="Chen X.G."/>
            <person name="Jiang X."/>
            <person name="Gu J."/>
            <person name="Xu M."/>
            <person name="Wu Y."/>
            <person name="Deng Y."/>
            <person name="Zhang C."/>
            <person name="Bonizzoni M."/>
            <person name="Dermauw W."/>
            <person name="Vontas J."/>
            <person name="Armbruster P."/>
            <person name="Huang X."/>
            <person name="Yang Y."/>
            <person name="Zhang H."/>
            <person name="He W."/>
            <person name="Peng H."/>
            <person name="Liu Y."/>
            <person name="Wu K."/>
            <person name="Chen J."/>
            <person name="Lirakis M."/>
            <person name="Topalis P."/>
            <person name="Van Leeuwen T."/>
            <person name="Hall A.B."/>
            <person name="Jiang X."/>
            <person name="Thorpe C."/>
            <person name="Mueller R.L."/>
            <person name="Sun C."/>
            <person name="Waterhouse R.M."/>
            <person name="Yan G."/>
            <person name="Tu Z.J."/>
            <person name="Fang X."/>
            <person name="James A.A."/>
        </authorList>
    </citation>
    <scope>NUCLEOTIDE SEQUENCE [LARGE SCALE GENOMIC DNA]</scope>
    <source>
        <strain evidence="4">Foshan</strain>
    </source>
</reference>
<evidence type="ECO:0000256" key="2">
    <source>
        <dbReference type="SAM" id="SignalP"/>
    </source>
</evidence>
<accession>A0ABM1ZUR9</accession>
<feature type="chain" id="PRO_5045667080" evidence="2">
    <location>
        <begin position="19"/>
        <end position="406"/>
    </location>
</feature>
<feature type="compositionally biased region" description="Polar residues" evidence="1">
    <location>
        <begin position="222"/>
        <end position="236"/>
    </location>
</feature>
<name>A0ABM1ZUR9_AEDAL</name>
<proteinExistence type="predicted"/>
<feature type="region of interest" description="Disordered" evidence="1">
    <location>
        <begin position="31"/>
        <end position="236"/>
    </location>
</feature>
<organism evidence="3 4">
    <name type="scientific">Aedes albopictus</name>
    <name type="common">Asian tiger mosquito</name>
    <name type="synonym">Stegomyia albopicta</name>
    <dbReference type="NCBI Taxonomy" id="7160"/>
    <lineage>
        <taxon>Eukaryota</taxon>
        <taxon>Metazoa</taxon>
        <taxon>Ecdysozoa</taxon>
        <taxon>Arthropoda</taxon>
        <taxon>Hexapoda</taxon>
        <taxon>Insecta</taxon>
        <taxon>Pterygota</taxon>
        <taxon>Neoptera</taxon>
        <taxon>Endopterygota</taxon>
        <taxon>Diptera</taxon>
        <taxon>Nematocera</taxon>
        <taxon>Culicoidea</taxon>
        <taxon>Culicidae</taxon>
        <taxon>Culicinae</taxon>
        <taxon>Aedini</taxon>
        <taxon>Aedes</taxon>
        <taxon>Stegomyia</taxon>
    </lineage>
</organism>
<dbReference type="GeneID" id="115258620"/>